<reference evidence="12 13" key="1">
    <citation type="submission" date="2020-02" db="EMBL/GenBank/DDBJ databases">
        <authorList>
            <person name="Li X.-J."/>
            <person name="Feng X.-M."/>
        </authorList>
    </citation>
    <scope>NUCLEOTIDE SEQUENCE [LARGE SCALE GENOMIC DNA]</scope>
    <source>
        <strain evidence="12 13">CGMCC 4.7225</strain>
    </source>
</reference>
<feature type="region of interest" description="Disordered" evidence="10">
    <location>
        <begin position="1"/>
        <end position="33"/>
    </location>
</feature>
<keyword evidence="9" id="KW-0234">DNA repair</keyword>
<dbReference type="AlphaFoldDB" id="A0A6N9YJ36"/>
<dbReference type="CDD" id="cd10030">
    <property type="entry name" value="UDG-F4_TTUDGA_SPO1dp_like"/>
    <property type="match status" value="1"/>
</dbReference>
<proteinExistence type="inferred from homology"/>
<comment type="similarity">
    <text evidence="1">Belongs to the uracil-DNA glycosylase (UDG) superfamily. Type 4 (UDGa) family.</text>
</comment>
<keyword evidence="5" id="KW-0227">DNA damage</keyword>
<dbReference type="NCBIfam" id="TIGR03914">
    <property type="entry name" value="UDG_fam_dom"/>
    <property type="match status" value="1"/>
</dbReference>
<accession>A0A6N9YJ36</accession>
<evidence type="ECO:0000259" key="11">
    <source>
        <dbReference type="SMART" id="SM00986"/>
    </source>
</evidence>
<feature type="domain" description="Uracil-DNA glycosylase-like" evidence="11">
    <location>
        <begin position="57"/>
        <end position="236"/>
    </location>
</feature>
<dbReference type="PANTHER" id="PTHR33693">
    <property type="entry name" value="TYPE-5 URACIL-DNA GLYCOSYLASE"/>
    <property type="match status" value="1"/>
</dbReference>
<evidence type="ECO:0000256" key="3">
    <source>
        <dbReference type="ARBA" id="ARBA00022485"/>
    </source>
</evidence>
<dbReference type="InterPro" id="IPR051536">
    <property type="entry name" value="UDG_Type-4/5"/>
</dbReference>
<keyword evidence="7" id="KW-0408">Iron</keyword>
<dbReference type="GO" id="GO:0006281">
    <property type="term" value="P:DNA repair"/>
    <property type="evidence" value="ECO:0007669"/>
    <property type="project" value="UniProtKB-KW"/>
</dbReference>
<keyword evidence="13" id="KW-1185">Reference proteome</keyword>
<dbReference type="InterPro" id="IPR036895">
    <property type="entry name" value="Uracil-DNA_glycosylase-like_sf"/>
</dbReference>
<evidence type="ECO:0000256" key="5">
    <source>
        <dbReference type="ARBA" id="ARBA00022763"/>
    </source>
</evidence>
<evidence type="ECO:0000313" key="12">
    <source>
        <dbReference type="EMBL" id="NED94945.1"/>
    </source>
</evidence>
<organism evidence="12 13">
    <name type="scientific">Phytoactinopolyspora alkaliphila</name>
    <dbReference type="NCBI Taxonomy" id="1783498"/>
    <lineage>
        <taxon>Bacteria</taxon>
        <taxon>Bacillati</taxon>
        <taxon>Actinomycetota</taxon>
        <taxon>Actinomycetes</taxon>
        <taxon>Jiangellales</taxon>
        <taxon>Jiangellaceae</taxon>
        <taxon>Phytoactinopolyspora</taxon>
    </lineage>
</organism>
<evidence type="ECO:0000256" key="6">
    <source>
        <dbReference type="ARBA" id="ARBA00022801"/>
    </source>
</evidence>
<evidence type="ECO:0000256" key="4">
    <source>
        <dbReference type="ARBA" id="ARBA00022723"/>
    </source>
</evidence>
<dbReference type="Proteomes" id="UP000469185">
    <property type="component" value="Unassembled WGS sequence"/>
</dbReference>
<protein>
    <recommendedName>
        <fullName evidence="2">Type-4 uracil-DNA glycosylase</fullName>
    </recommendedName>
</protein>
<evidence type="ECO:0000256" key="8">
    <source>
        <dbReference type="ARBA" id="ARBA00023014"/>
    </source>
</evidence>
<dbReference type="InterPro" id="IPR005273">
    <property type="entry name" value="Ura-DNA_glyco_family4"/>
</dbReference>
<dbReference type="SUPFAM" id="SSF52141">
    <property type="entry name" value="Uracil-DNA glycosylase-like"/>
    <property type="match status" value="1"/>
</dbReference>
<dbReference type="EMBL" id="JAAGOB010000003">
    <property type="protein sequence ID" value="NED94945.1"/>
    <property type="molecule type" value="Genomic_DNA"/>
</dbReference>
<keyword evidence="8" id="KW-0411">Iron-sulfur</keyword>
<keyword evidence="6" id="KW-0378">Hydrolase</keyword>
<dbReference type="GO" id="GO:0097506">
    <property type="term" value="F:deaminated base DNA N-glycosylase activity"/>
    <property type="evidence" value="ECO:0007669"/>
    <property type="project" value="UniProtKB-ARBA"/>
</dbReference>
<dbReference type="InterPro" id="IPR005122">
    <property type="entry name" value="Uracil-DNA_glycosylase-like"/>
</dbReference>
<evidence type="ECO:0000313" key="13">
    <source>
        <dbReference type="Proteomes" id="UP000469185"/>
    </source>
</evidence>
<evidence type="ECO:0000256" key="10">
    <source>
        <dbReference type="SAM" id="MobiDB-lite"/>
    </source>
</evidence>
<keyword evidence="3" id="KW-0004">4Fe-4S</keyword>
<keyword evidence="4" id="KW-0479">Metal-binding</keyword>
<dbReference type="GO" id="GO:0046872">
    <property type="term" value="F:metal ion binding"/>
    <property type="evidence" value="ECO:0007669"/>
    <property type="project" value="UniProtKB-KW"/>
</dbReference>
<dbReference type="SMART" id="SM00986">
    <property type="entry name" value="UDG"/>
    <property type="match status" value="1"/>
</dbReference>
<gene>
    <name evidence="12" type="ORF">G1H11_06425</name>
</gene>
<evidence type="ECO:0000256" key="9">
    <source>
        <dbReference type="ARBA" id="ARBA00023204"/>
    </source>
</evidence>
<dbReference type="GO" id="GO:0051539">
    <property type="term" value="F:4 iron, 4 sulfur cluster binding"/>
    <property type="evidence" value="ECO:0007669"/>
    <property type="project" value="UniProtKB-KW"/>
</dbReference>
<sequence>MTRSATRVTDVGADTRDDAEPEPPAPVPRSRSLDRLRKAAAGCQACGLYADATQTVFGAGSRDARLLLVGEQPGDVEDREGDPFVGPAGKLLDRALVDARITRSGVYVTNAVKHFKFRRAERGKRRIHQKPDAGELAACRPWLRAELAAVQPEVVVVLGATAAATLLGRAFRVSHQRGQPHSWSELAAASPLTSDEHDDVGIGDDAMVVATVHPSSVLRARGMGGDQGAAAYDGLVSDLTVAAHL</sequence>
<evidence type="ECO:0000256" key="7">
    <source>
        <dbReference type="ARBA" id="ARBA00023004"/>
    </source>
</evidence>
<dbReference type="RefSeq" id="WP_163817272.1">
    <property type="nucleotide sequence ID" value="NZ_JAAGOB010000003.1"/>
</dbReference>
<dbReference type="Gene3D" id="3.40.470.10">
    <property type="entry name" value="Uracil-DNA glycosylase-like domain"/>
    <property type="match status" value="1"/>
</dbReference>
<comment type="caution">
    <text evidence="12">The sequence shown here is derived from an EMBL/GenBank/DDBJ whole genome shotgun (WGS) entry which is preliminary data.</text>
</comment>
<dbReference type="Pfam" id="PF03167">
    <property type="entry name" value="UDG"/>
    <property type="match status" value="1"/>
</dbReference>
<evidence type="ECO:0000256" key="2">
    <source>
        <dbReference type="ARBA" id="ARBA00019403"/>
    </source>
</evidence>
<dbReference type="SMART" id="SM00987">
    <property type="entry name" value="UreE_C"/>
    <property type="match status" value="1"/>
</dbReference>
<name>A0A6N9YJ36_9ACTN</name>
<dbReference type="PANTHER" id="PTHR33693:SF9">
    <property type="entry name" value="TYPE-4 URACIL-DNA GLYCOSYLASE"/>
    <property type="match status" value="1"/>
</dbReference>
<evidence type="ECO:0000256" key="1">
    <source>
        <dbReference type="ARBA" id="ARBA00006521"/>
    </source>
</evidence>